<keyword evidence="1" id="KW-0472">Membrane</keyword>
<proteinExistence type="predicted"/>
<protein>
    <submittedName>
        <fullName evidence="2">Uncharacterized membrane protein</fullName>
    </submittedName>
</protein>
<keyword evidence="1" id="KW-1133">Transmembrane helix</keyword>
<reference evidence="2 3" key="1">
    <citation type="submission" date="2017-02" db="EMBL/GenBank/DDBJ databases">
        <authorList>
            <person name="Peterson S.W."/>
        </authorList>
    </citation>
    <scope>NUCLEOTIDE SEQUENCE [LARGE SCALE GENOMIC DNA]</scope>
    <source>
        <strain evidence="2 3">USBA 369</strain>
    </source>
</reference>
<dbReference type="AlphaFoldDB" id="A0A1T4SYM7"/>
<name>A0A1T4SYM7_9HYPH</name>
<sequence length="170" mass="17424">MPHGGLFTNNLSNSSVMAMLRSILMGIVAGQRSMTPLAVVAEAARLGTLPDDAPMRGALAHPAAGIAAAALATGEMAGDKLPSAPDRVILPGLLARIATAAFAGAVLAPRHERKTAAVLTAATAIAASYVGFSLRVRAMRRYGQVSTGLVEDAMVLACGYFIAKADPRSR</sequence>
<evidence type="ECO:0000313" key="3">
    <source>
        <dbReference type="Proteomes" id="UP000190135"/>
    </source>
</evidence>
<organism evidence="2 3">
    <name type="scientific">Consotaella salsifontis</name>
    <dbReference type="NCBI Taxonomy" id="1365950"/>
    <lineage>
        <taxon>Bacteria</taxon>
        <taxon>Pseudomonadati</taxon>
        <taxon>Pseudomonadota</taxon>
        <taxon>Alphaproteobacteria</taxon>
        <taxon>Hyphomicrobiales</taxon>
        <taxon>Aurantimonadaceae</taxon>
        <taxon>Consotaella</taxon>
    </lineage>
</organism>
<feature type="transmembrane region" description="Helical" evidence="1">
    <location>
        <begin position="115"/>
        <end position="136"/>
    </location>
</feature>
<keyword evidence="3" id="KW-1185">Reference proteome</keyword>
<evidence type="ECO:0000256" key="1">
    <source>
        <dbReference type="SAM" id="Phobius"/>
    </source>
</evidence>
<dbReference type="Proteomes" id="UP000190135">
    <property type="component" value="Unassembled WGS sequence"/>
</dbReference>
<dbReference type="STRING" id="1365950.SAMN05428963_1163"/>
<dbReference type="EMBL" id="FUXL01000016">
    <property type="protein sequence ID" value="SKA33353.1"/>
    <property type="molecule type" value="Genomic_DNA"/>
</dbReference>
<gene>
    <name evidence="2" type="ORF">SAMN05428963_1163</name>
</gene>
<accession>A0A1T4SYM7</accession>
<evidence type="ECO:0000313" key="2">
    <source>
        <dbReference type="EMBL" id="SKA33353.1"/>
    </source>
</evidence>
<keyword evidence="1" id="KW-0812">Transmembrane</keyword>